<name>A0ABD6AEU5_9EURY</name>
<evidence type="ECO:0000313" key="4">
    <source>
        <dbReference type="EMBL" id="MFC7318831.1"/>
    </source>
</evidence>
<dbReference type="RefSeq" id="WP_276306334.1">
    <property type="nucleotide sequence ID" value="NZ_CP119993.1"/>
</dbReference>
<accession>A0ABD6AEU5</accession>
<evidence type="ECO:0000259" key="3">
    <source>
        <dbReference type="SMART" id="SM00822"/>
    </source>
</evidence>
<dbReference type="Gene3D" id="3.40.50.720">
    <property type="entry name" value="NAD(P)-binding Rossmann-like Domain"/>
    <property type="match status" value="1"/>
</dbReference>
<dbReference type="CDD" id="cd05233">
    <property type="entry name" value="SDR_c"/>
    <property type="match status" value="1"/>
</dbReference>
<dbReference type="InterPro" id="IPR057326">
    <property type="entry name" value="KR_dom"/>
</dbReference>
<comment type="similarity">
    <text evidence="1">Belongs to the short-chain dehydrogenases/reductases (SDR) family.</text>
</comment>
<dbReference type="PANTHER" id="PTHR42760">
    <property type="entry name" value="SHORT-CHAIN DEHYDROGENASES/REDUCTASES FAMILY MEMBER"/>
    <property type="match status" value="1"/>
</dbReference>
<evidence type="ECO:0000256" key="1">
    <source>
        <dbReference type="ARBA" id="ARBA00006484"/>
    </source>
</evidence>
<sequence>MRLADTTVVITGASSGLGRATALLAAEEGARVVNADVQRDPRSGGTPTDEHITESGGEATFVETDVTDIEEVNAVMDEAIDRFGNLDVVVNNAGRAESYAITDTDATNWRDTVELNLTGVYHGCLAAVKRLQRSGGGAIVNIGSVFGVVGAPNSASYSAAKGGVIALTRQVARDYAADGIRVNAVSPGFVDTPMLREDTHAGTIEFAERQTPMRRIGTSDEIAEAVVFLASDAASFVTGQNLVVDGGYGMA</sequence>
<dbReference type="PRINTS" id="PR00081">
    <property type="entry name" value="GDHRDH"/>
</dbReference>
<comment type="caution">
    <text evidence="4">The sequence shown here is derived from an EMBL/GenBank/DDBJ whole genome shotgun (WGS) entry which is preliminary data.</text>
</comment>
<keyword evidence="5" id="KW-1185">Reference proteome</keyword>
<dbReference type="PRINTS" id="PR00080">
    <property type="entry name" value="SDRFAMILY"/>
</dbReference>
<feature type="domain" description="Ketoreductase" evidence="3">
    <location>
        <begin position="6"/>
        <end position="188"/>
    </location>
</feature>
<feature type="compositionally biased region" description="Basic and acidic residues" evidence="2">
    <location>
        <begin position="37"/>
        <end position="53"/>
    </location>
</feature>
<dbReference type="GO" id="GO:0016616">
    <property type="term" value="F:oxidoreductase activity, acting on the CH-OH group of donors, NAD or NADP as acceptor"/>
    <property type="evidence" value="ECO:0007669"/>
    <property type="project" value="UniProtKB-ARBA"/>
</dbReference>
<dbReference type="EC" id="1.1.1.-" evidence="4"/>
<gene>
    <name evidence="4" type="ORF">ACFQPE_18805</name>
</gene>
<evidence type="ECO:0000256" key="2">
    <source>
        <dbReference type="SAM" id="MobiDB-lite"/>
    </source>
</evidence>
<dbReference type="Pfam" id="PF13561">
    <property type="entry name" value="adh_short_C2"/>
    <property type="match status" value="1"/>
</dbReference>
<dbReference type="InterPro" id="IPR036291">
    <property type="entry name" value="NAD(P)-bd_dom_sf"/>
</dbReference>
<dbReference type="PROSITE" id="PS00061">
    <property type="entry name" value="ADH_SHORT"/>
    <property type="match status" value="1"/>
</dbReference>
<dbReference type="SMART" id="SM00822">
    <property type="entry name" value="PKS_KR"/>
    <property type="match status" value="1"/>
</dbReference>
<protein>
    <submittedName>
        <fullName evidence="4">SDR family NAD(P)-dependent oxidoreductase</fullName>
        <ecNumber evidence="4">1.1.1.-</ecNumber>
    </submittedName>
</protein>
<reference evidence="4 5" key="1">
    <citation type="journal article" date="2019" name="Int. J. Syst. Evol. Microbiol.">
        <title>The Global Catalogue of Microorganisms (GCM) 10K type strain sequencing project: providing services to taxonomists for standard genome sequencing and annotation.</title>
        <authorList>
            <consortium name="The Broad Institute Genomics Platform"/>
            <consortium name="The Broad Institute Genome Sequencing Center for Infectious Disease"/>
            <person name="Wu L."/>
            <person name="Ma J."/>
        </authorList>
    </citation>
    <scope>NUCLEOTIDE SEQUENCE [LARGE SCALE GENOMIC DNA]</scope>
    <source>
        <strain evidence="4 5">PSR21</strain>
    </source>
</reference>
<feature type="region of interest" description="Disordered" evidence="2">
    <location>
        <begin position="35"/>
        <end position="56"/>
    </location>
</feature>
<keyword evidence="4" id="KW-0560">Oxidoreductase</keyword>
<dbReference type="NCBIfam" id="NF005559">
    <property type="entry name" value="PRK07231.1"/>
    <property type="match status" value="1"/>
</dbReference>
<dbReference type="Proteomes" id="UP001596547">
    <property type="component" value="Unassembled WGS sequence"/>
</dbReference>
<evidence type="ECO:0000313" key="5">
    <source>
        <dbReference type="Proteomes" id="UP001596547"/>
    </source>
</evidence>
<dbReference type="FunFam" id="3.40.50.720:FF:000084">
    <property type="entry name" value="Short-chain dehydrogenase reductase"/>
    <property type="match status" value="1"/>
</dbReference>
<organism evidence="4 5">
    <name type="scientific">Halomarina halobia</name>
    <dbReference type="NCBI Taxonomy" id="3033386"/>
    <lineage>
        <taxon>Archaea</taxon>
        <taxon>Methanobacteriati</taxon>
        <taxon>Methanobacteriota</taxon>
        <taxon>Stenosarchaea group</taxon>
        <taxon>Halobacteria</taxon>
        <taxon>Halobacteriales</taxon>
        <taxon>Natronomonadaceae</taxon>
        <taxon>Halomarina</taxon>
    </lineage>
</organism>
<dbReference type="InterPro" id="IPR020904">
    <property type="entry name" value="Sc_DH/Rdtase_CS"/>
</dbReference>
<dbReference type="PANTHER" id="PTHR42760:SF124">
    <property type="entry name" value="SHORT-CHAIN DEHYDROGENASE_REDUCTASE"/>
    <property type="match status" value="1"/>
</dbReference>
<dbReference type="GeneID" id="79316981"/>
<proteinExistence type="inferred from homology"/>
<dbReference type="InterPro" id="IPR002347">
    <property type="entry name" value="SDR_fam"/>
</dbReference>
<dbReference type="AlphaFoldDB" id="A0ABD6AEU5"/>
<dbReference type="EMBL" id="JBHTBF010000003">
    <property type="protein sequence ID" value="MFC7318831.1"/>
    <property type="molecule type" value="Genomic_DNA"/>
</dbReference>
<dbReference type="SUPFAM" id="SSF51735">
    <property type="entry name" value="NAD(P)-binding Rossmann-fold domains"/>
    <property type="match status" value="1"/>
</dbReference>